<evidence type="ECO:0000313" key="2">
    <source>
        <dbReference type="Proteomes" id="UP000823388"/>
    </source>
</evidence>
<comment type="caution">
    <text evidence="1">The sequence shown here is derived from an EMBL/GenBank/DDBJ whole genome shotgun (WGS) entry which is preliminary data.</text>
</comment>
<dbReference type="Proteomes" id="UP000823388">
    <property type="component" value="Chromosome 2N"/>
</dbReference>
<proteinExistence type="predicted"/>
<gene>
    <name evidence="1" type="ORF">PVAP13_2NG476303</name>
</gene>
<reference evidence="1" key="1">
    <citation type="submission" date="2020-05" db="EMBL/GenBank/DDBJ databases">
        <title>WGS assembly of Panicum virgatum.</title>
        <authorList>
            <person name="Lovell J.T."/>
            <person name="Jenkins J."/>
            <person name="Shu S."/>
            <person name="Juenger T.E."/>
            <person name="Schmutz J."/>
        </authorList>
    </citation>
    <scope>NUCLEOTIDE SEQUENCE</scope>
    <source>
        <strain evidence="1">AP13</strain>
    </source>
</reference>
<dbReference type="AlphaFoldDB" id="A0A8T0VQY4"/>
<organism evidence="1 2">
    <name type="scientific">Panicum virgatum</name>
    <name type="common">Blackwell switchgrass</name>
    <dbReference type="NCBI Taxonomy" id="38727"/>
    <lineage>
        <taxon>Eukaryota</taxon>
        <taxon>Viridiplantae</taxon>
        <taxon>Streptophyta</taxon>
        <taxon>Embryophyta</taxon>
        <taxon>Tracheophyta</taxon>
        <taxon>Spermatophyta</taxon>
        <taxon>Magnoliopsida</taxon>
        <taxon>Liliopsida</taxon>
        <taxon>Poales</taxon>
        <taxon>Poaceae</taxon>
        <taxon>PACMAD clade</taxon>
        <taxon>Panicoideae</taxon>
        <taxon>Panicodae</taxon>
        <taxon>Paniceae</taxon>
        <taxon>Panicinae</taxon>
        <taxon>Panicum</taxon>
        <taxon>Panicum sect. Hiantes</taxon>
    </lineage>
</organism>
<protein>
    <submittedName>
        <fullName evidence="1">Uncharacterized protein</fullName>
    </submittedName>
</protein>
<keyword evidence="2" id="KW-1185">Reference proteome</keyword>
<dbReference type="EMBL" id="CM029040">
    <property type="protein sequence ID" value="KAG2636847.1"/>
    <property type="molecule type" value="Genomic_DNA"/>
</dbReference>
<name>A0A8T0VQY4_PANVG</name>
<evidence type="ECO:0000313" key="1">
    <source>
        <dbReference type="EMBL" id="KAG2636847.1"/>
    </source>
</evidence>
<accession>A0A8T0VQY4</accession>
<sequence length="101" mass="10850">MLCKDKAKKGPHCVEMCSLAQRANAVFLEGFTCNSKCPELKEPPSIKACEDGCQKKYEAGLAEIIKACHTICGTGETDPSRIKTCKKSCTSPTIANAPKRG</sequence>